<dbReference type="GO" id="GO:0072330">
    <property type="term" value="P:monocarboxylic acid biosynthetic process"/>
    <property type="evidence" value="ECO:0007669"/>
    <property type="project" value="UniProtKB-ARBA"/>
</dbReference>
<dbReference type="PRINTS" id="PR00111">
    <property type="entry name" value="ABHYDROLASE"/>
</dbReference>
<keyword evidence="3" id="KW-1185">Reference proteome</keyword>
<reference evidence="2" key="2">
    <citation type="journal article" date="2023" name="IMA Fungus">
        <title>Comparative genomic study of the Penicillium genus elucidates a diverse pangenome and 15 lateral gene transfer events.</title>
        <authorList>
            <person name="Petersen C."/>
            <person name="Sorensen T."/>
            <person name="Nielsen M.R."/>
            <person name="Sondergaard T.E."/>
            <person name="Sorensen J.L."/>
            <person name="Fitzpatrick D.A."/>
            <person name="Frisvad J.C."/>
            <person name="Nielsen K.L."/>
        </authorList>
    </citation>
    <scope>NUCLEOTIDE SEQUENCE</scope>
    <source>
        <strain evidence="2">IBT 19713</strain>
    </source>
</reference>
<reference evidence="2" key="1">
    <citation type="submission" date="2022-11" db="EMBL/GenBank/DDBJ databases">
        <authorList>
            <person name="Petersen C."/>
        </authorList>
    </citation>
    <scope>NUCLEOTIDE SEQUENCE</scope>
    <source>
        <strain evidence="2">IBT 19713</strain>
    </source>
</reference>
<dbReference type="OrthoDB" id="408373at2759"/>
<gene>
    <name evidence="2" type="ORF">N7468_006158</name>
</gene>
<dbReference type="Pfam" id="PF00561">
    <property type="entry name" value="Abhydrolase_1"/>
    <property type="match status" value="1"/>
</dbReference>
<dbReference type="GeneID" id="83202757"/>
<dbReference type="AlphaFoldDB" id="A0A9W9NTX5"/>
<dbReference type="InterPro" id="IPR029058">
    <property type="entry name" value="AB_hydrolase_fold"/>
</dbReference>
<proteinExistence type="predicted"/>
<evidence type="ECO:0000259" key="1">
    <source>
        <dbReference type="Pfam" id="PF00561"/>
    </source>
</evidence>
<dbReference type="RefSeq" id="XP_058328344.1">
    <property type="nucleotide sequence ID" value="XM_058475454.1"/>
</dbReference>
<dbReference type="InterPro" id="IPR000073">
    <property type="entry name" value="AB_hydrolase_1"/>
</dbReference>
<protein>
    <recommendedName>
        <fullName evidence="1">AB hydrolase-1 domain-containing protein</fullName>
    </recommendedName>
</protein>
<evidence type="ECO:0000313" key="3">
    <source>
        <dbReference type="Proteomes" id="UP001150941"/>
    </source>
</evidence>
<name>A0A9W9NTX5_9EURO</name>
<feature type="domain" description="AB hydrolase-1" evidence="1">
    <location>
        <begin position="4"/>
        <end position="188"/>
    </location>
</feature>
<accession>A0A9W9NTX5</accession>
<dbReference type="Gene3D" id="3.40.50.1820">
    <property type="entry name" value="alpha/beta hydrolase"/>
    <property type="match status" value="1"/>
</dbReference>
<dbReference type="PANTHER" id="PTHR43798">
    <property type="entry name" value="MONOACYLGLYCEROL LIPASE"/>
    <property type="match status" value="1"/>
</dbReference>
<evidence type="ECO:0000313" key="2">
    <source>
        <dbReference type="EMBL" id="KAJ5224933.1"/>
    </source>
</evidence>
<dbReference type="InterPro" id="IPR050266">
    <property type="entry name" value="AB_hydrolase_sf"/>
</dbReference>
<sequence length="201" mass="22704">MCPTLPGYPPSGIPEDVDKYDLKVDAGDILTIIDHFKAEKVVVGGHDFGGAVLQALALLCPERIAGLIINSPIIQTFYELVNFDHAQQQLSKYRIPYIEYQPGDDKKIESIVRTIRDPRRRQEVYDYLVKSSTHGMMKYHKKDYPGPAYGDRVDTSEMFFTVPTLILWGLGDESFSLKLLDGLPGRLLNTFRLVTLSEMGH</sequence>
<organism evidence="2 3">
    <name type="scientific">Penicillium chermesinum</name>
    <dbReference type="NCBI Taxonomy" id="63820"/>
    <lineage>
        <taxon>Eukaryota</taxon>
        <taxon>Fungi</taxon>
        <taxon>Dikarya</taxon>
        <taxon>Ascomycota</taxon>
        <taxon>Pezizomycotina</taxon>
        <taxon>Eurotiomycetes</taxon>
        <taxon>Eurotiomycetidae</taxon>
        <taxon>Eurotiales</taxon>
        <taxon>Aspergillaceae</taxon>
        <taxon>Penicillium</taxon>
    </lineage>
</organism>
<comment type="caution">
    <text evidence="2">The sequence shown here is derived from an EMBL/GenBank/DDBJ whole genome shotgun (WGS) entry which is preliminary data.</text>
</comment>
<dbReference type="EMBL" id="JAPQKS010000005">
    <property type="protein sequence ID" value="KAJ5224933.1"/>
    <property type="molecule type" value="Genomic_DNA"/>
</dbReference>
<dbReference type="GO" id="GO:0017000">
    <property type="term" value="P:antibiotic biosynthetic process"/>
    <property type="evidence" value="ECO:0007669"/>
    <property type="project" value="UniProtKB-ARBA"/>
</dbReference>
<dbReference type="Proteomes" id="UP001150941">
    <property type="component" value="Unassembled WGS sequence"/>
</dbReference>
<dbReference type="SUPFAM" id="SSF53474">
    <property type="entry name" value="alpha/beta-Hydrolases"/>
    <property type="match status" value="1"/>
</dbReference>